<evidence type="ECO:0000313" key="6">
    <source>
        <dbReference type="Proteomes" id="UP001201163"/>
    </source>
</evidence>
<dbReference type="EMBL" id="JAKELL010000102">
    <property type="protein sequence ID" value="KAH8982277.1"/>
    <property type="molecule type" value="Genomic_DNA"/>
</dbReference>
<dbReference type="GO" id="GO:0016787">
    <property type="term" value="F:hydrolase activity"/>
    <property type="evidence" value="ECO:0007669"/>
    <property type="project" value="UniProtKB-KW"/>
</dbReference>
<dbReference type="AlphaFoldDB" id="A0AAD4Q6H4"/>
<proteinExistence type="inferred from homology"/>
<evidence type="ECO:0000313" key="5">
    <source>
        <dbReference type="EMBL" id="KAH8982277.1"/>
    </source>
</evidence>
<keyword evidence="2 3" id="KW-0378">Hydrolase</keyword>
<keyword evidence="6" id="KW-1185">Reference proteome</keyword>
<evidence type="ECO:0000256" key="2">
    <source>
        <dbReference type="ARBA" id="ARBA00022801"/>
    </source>
</evidence>
<evidence type="ECO:0000259" key="4">
    <source>
        <dbReference type="Pfam" id="PF00135"/>
    </source>
</evidence>
<dbReference type="EC" id="3.1.1.-" evidence="3"/>
<dbReference type="PROSITE" id="PS00122">
    <property type="entry name" value="CARBOXYLESTERASE_B_1"/>
    <property type="match status" value="1"/>
</dbReference>
<dbReference type="SUPFAM" id="SSF53474">
    <property type="entry name" value="alpha/beta-Hydrolases"/>
    <property type="match status" value="1"/>
</dbReference>
<comment type="similarity">
    <text evidence="1 3">Belongs to the type-B carboxylesterase/lipase family.</text>
</comment>
<dbReference type="Pfam" id="PF00135">
    <property type="entry name" value="COesterase"/>
    <property type="match status" value="1"/>
</dbReference>
<dbReference type="Proteomes" id="UP001201163">
    <property type="component" value="Unassembled WGS sequence"/>
</dbReference>
<evidence type="ECO:0000256" key="3">
    <source>
        <dbReference type="RuleBase" id="RU361235"/>
    </source>
</evidence>
<dbReference type="Gene3D" id="3.40.50.1820">
    <property type="entry name" value="alpha/beta hydrolase"/>
    <property type="match status" value="1"/>
</dbReference>
<dbReference type="InterPro" id="IPR002018">
    <property type="entry name" value="CarbesteraseB"/>
</dbReference>
<organism evidence="5 6">
    <name type="scientific">Lactarius akahatsu</name>
    <dbReference type="NCBI Taxonomy" id="416441"/>
    <lineage>
        <taxon>Eukaryota</taxon>
        <taxon>Fungi</taxon>
        <taxon>Dikarya</taxon>
        <taxon>Basidiomycota</taxon>
        <taxon>Agaricomycotina</taxon>
        <taxon>Agaricomycetes</taxon>
        <taxon>Russulales</taxon>
        <taxon>Russulaceae</taxon>
        <taxon>Lactarius</taxon>
    </lineage>
</organism>
<dbReference type="InterPro" id="IPR019819">
    <property type="entry name" value="Carboxylesterase_B_CS"/>
</dbReference>
<evidence type="ECO:0000256" key="1">
    <source>
        <dbReference type="ARBA" id="ARBA00005964"/>
    </source>
</evidence>
<name>A0AAD4Q6H4_9AGAM</name>
<dbReference type="PANTHER" id="PTHR11559">
    <property type="entry name" value="CARBOXYLESTERASE"/>
    <property type="match status" value="1"/>
</dbReference>
<dbReference type="InterPro" id="IPR029058">
    <property type="entry name" value="AB_hydrolase_fold"/>
</dbReference>
<dbReference type="PROSITE" id="PS00941">
    <property type="entry name" value="CARBOXYLESTERASE_B_2"/>
    <property type="match status" value="1"/>
</dbReference>
<gene>
    <name evidence="5" type="ORF">EDB92DRAFT_127854</name>
</gene>
<feature type="domain" description="Carboxylesterase type B" evidence="4">
    <location>
        <begin position="45"/>
        <end position="377"/>
    </location>
</feature>
<dbReference type="InterPro" id="IPR050309">
    <property type="entry name" value="Type-B_Carboxylest/Lipase"/>
</dbReference>
<sequence>MQSSLVSEIPPPPRMRFWVSLMHVRREHLASPSNAVFKDCRAHRTNERRLRIPEPVPPYEGLYYVQEYGKACPQQFLKLPNGLDSELVYEVNKIVAQIYDTKSPSDEDCLTINVVRPSYATSKSLLPVVVWIFGGGFQIGSPNIYNGSSIVSRSIDLDQPVIFVSMNYRLSALGFMPGKEVKAAKAGNLGLQDQRLALKWVQTYITEFGGDPSKVTIWGESAGAISVSLHMLANKGNQEGLFRGAIMQSGGPIPVGDIENGQPYYDFMVEKTGCSGSSDTLRCLRKVPYTTFKRAMDESPNFFAYQGLSLAWMPRVDGVFLTEPPQYSVLRGHVSNVPMITGNCDDEGSLFSIATINISTSAQMKDYLKLYMMPTVKDSQVDLFLKYYPNDQRAGCPFDTGIKNALSPQFKRTAAIQGDFVFHGPRRLLLKHRADKQKSWGFIHKRGKNIPFLGAAHALDIVAAFGPRGDLKDYIIRFTNNLDPNGKKGLGIPWPQWNPEKPKVIIFQDGALFPIVVGDDNYRTDPLNLVANLSLLYPV</sequence>
<comment type="caution">
    <text evidence="5">The sequence shown here is derived from an EMBL/GenBank/DDBJ whole genome shotgun (WGS) entry which is preliminary data.</text>
</comment>
<reference evidence="5" key="1">
    <citation type="submission" date="2022-01" db="EMBL/GenBank/DDBJ databases">
        <title>Comparative genomics reveals a dynamic genome evolution in the ectomycorrhizal milk-cap (Lactarius) mushrooms.</title>
        <authorList>
            <consortium name="DOE Joint Genome Institute"/>
            <person name="Lebreton A."/>
            <person name="Tang N."/>
            <person name="Kuo A."/>
            <person name="LaButti K."/>
            <person name="Drula E."/>
            <person name="Barry K."/>
            <person name="Clum A."/>
            <person name="Lipzen A."/>
            <person name="Mousain D."/>
            <person name="Ng V."/>
            <person name="Wang R."/>
            <person name="Wang X."/>
            <person name="Dai Y."/>
            <person name="Henrissat B."/>
            <person name="Grigoriev I.V."/>
            <person name="Guerin-Laguette A."/>
            <person name="Yu F."/>
            <person name="Martin F.M."/>
        </authorList>
    </citation>
    <scope>NUCLEOTIDE SEQUENCE</scope>
    <source>
        <strain evidence="5">QP</strain>
    </source>
</reference>
<dbReference type="InterPro" id="IPR019826">
    <property type="entry name" value="Carboxylesterase_B_AS"/>
</dbReference>
<protein>
    <recommendedName>
        <fullName evidence="3">Carboxylic ester hydrolase</fullName>
        <ecNumber evidence="3">3.1.1.-</ecNumber>
    </recommendedName>
</protein>
<accession>A0AAD4Q6H4</accession>